<accession>A0A285P906</accession>
<dbReference type="RefSeq" id="WP_096603347.1">
    <property type="nucleotide sequence ID" value="NZ_OBEN01000013.1"/>
</dbReference>
<keyword evidence="1" id="KW-1133">Transmembrane helix</keyword>
<evidence type="ECO:0000256" key="1">
    <source>
        <dbReference type="SAM" id="Phobius"/>
    </source>
</evidence>
<proteinExistence type="predicted"/>
<dbReference type="OrthoDB" id="13572at2"/>
<name>A0A285P906_9AQUI</name>
<sequence length="190" mass="21933">MKDKILLSVYLSLLISVSLVHSYEWLLGILSLLCITVFILPLKKKEKIKILKRSFSSVFFFGVLVSVPYTIVGFFTGENRLDYLLTINARALDLTLLTFVFLAVMNPFKALDFSKNLSLLLVITSSHALVYSKVLKDFKDAFKSRSTEGRIRGEDFKHYLTRLVVYFFDKSKETSEDIYIAMKSRGFYYD</sequence>
<keyword evidence="1" id="KW-0472">Membrane</keyword>
<feature type="transmembrane region" description="Helical" evidence="1">
    <location>
        <begin position="20"/>
        <end position="42"/>
    </location>
</feature>
<protein>
    <submittedName>
        <fullName evidence="2">Cobalt/nickel transport system permease protein</fullName>
    </submittedName>
</protein>
<dbReference type="Proteomes" id="UP000218627">
    <property type="component" value="Unassembled WGS sequence"/>
</dbReference>
<dbReference type="EMBL" id="OBEN01000013">
    <property type="protein sequence ID" value="SNZ16616.1"/>
    <property type="molecule type" value="Genomic_DNA"/>
</dbReference>
<organism evidence="2 3">
    <name type="scientific">Hydrogenobacter hydrogenophilus</name>
    <dbReference type="NCBI Taxonomy" id="35835"/>
    <lineage>
        <taxon>Bacteria</taxon>
        <taxon>Pseudomonadati</taxon>
        <taxon>Aquificota</taxon>
        <taxon>Aquificia</taxon>
        <taxon>Aquificales</taxon>
        <taxon>Aquificaceae</taxon>
        <taxon>Hydrogenobacter</taxon>
    </lineage>
</organism>
<reference evidence="3" key="1">
    <citation type="submission" date="2017-09" db="EMBL/GenBank/DDBJ databases">
        <authorList>
            <person name="Varghese N."/>
            <person name="Submissions S."/>
        </authorList>
    </citation>
    <scope>NUCLEOTIDE SEQUENCE [LARGE SCALE GENOMIC DNA]</scope>
    <source>
        <strain evidence="3">DSM 2913</strain>
    </source>
</reference>
<dbReference type="AlphaFoldDB" id="A0A285P906"/>
<gene>
    <name evidence="2" type="ORF">SAMN06265353_1657</name>
</gene>
<feature type="transmembrane region" description="Helical" evidence="1">
    <location>
        <begin position="87"/>
        <end position="105"/>
    </location>
</feature>
<evidence type="ECO:0000313" key="3">
    <source>
        <dbReference type="Proteomes" id="UP000218627"/>
    </source>
</evidence>
<keyword evidence="3" id="KW-1185">Reference proteome</keyword>
<evidence type="ECO:0000313" key="2">
    <source>
        <dbReference type="EMBL" id="SNZ16616.1"/>
    </source>
</evidence>
<keyword evidence="1" id="KW-0812">Transmembrane</keyword>
<feature type="transmembrane region" description="Helical" evidence="1">
    <location>
        <begin position="54"/>
        <end position="75"/>
    </location>
</feature>